<dbReference type="NCBIfam" id="NF033635">
    <property type="entry name" value="SLATT_fungal"/>
    <property type="match status" value="1"/>
</dbReference>
<keyword evidence="2" id="KW-0472">Membrane</keyword>
<keyword evidence="2" id="KW-1133">Transmembrane helix</keyword>
<evidence type="ECO:0000313" key="4">
    <source>
        <dbReference type="EMBL" id="KAF2832013.1"/>
    </source>
</evidence>
<evidence type="ECO:0000256" key="2">
    <source>
        <dbReference type="SAM" id="Phobius"/>
    </source>
</evidence>
<feature type="domain" description="SMODS and SLOG-associating 2TM effector" evidence="3">
    <location>
        <begin position="63"/>
        <end position="194"/>
    </location>
</feature>
<dbReference type="PANTHER" id="PTHR38793:SF3">
    <property type="entry name" value="SMODS AND SLOG-ASSOCIATING 2TM EFFECTOR DOMAIN-CONTAINING PROTEIN"/>
    <property type="match status" value="1"/>
</dbReference>
<feature type="compositionally biased region" description="Basic and acidic residues" evidence="1">
    <location>
        <begin position="275"/>
        <end position="297"/>
    </location>
</feature>
<dbReference type="InterPro" id="IPR041622">
    <property type="entry name" value="SLATT_fungi"/>
</dbReference>
<keyword evidence="2" id="KW-0812">Transmembrane</keyword>
<feature type="transmembrane region" description="Helical" evidence="2">
    <location>
        <begin position="107"/>
        <end position="126"/>
    </location>
</feature>
<dbReference type="EMBL" id="MU006217">
    <property type="protein sequence ID" value="KAF2832013.1"/>
    <property type="molecule type" value="Genomic_DNA"/>
</dbReference>
<dbReference type="OrthoDB" id="4472872at2759"/>
<dbReference type="AlphaFoldDB" id="A0A6A7AFW3"/>
<evidence type="ECO:0000313" key="5">
    <source>
        <dbReference type="Proteomes" id="UP000799424"/>
    </source>
</evidence>
<sequence length="324" mass="34230">MPYSDEETPLLRPSRSSPYDSQDGRSNTHDIHQQFCSLAGVPPSNLPQNARHPAIARRSLYGRAVHRRNAQNRTYLITASLSNTLLLSQVVLGAALTGLGASGSSHILITVFGALNTIIAGVVAYLKSRGQPMRARMYRDDLDRVVDEIENSEVMWLGIQSGVHGYDEIAIDDNISVRSEVARLTRLYDKVVKNNTMNDPDMYINAVTDGSNAALRARPGEPLPAPTVNDAPAAAPTTSAPDPSAPIGVVVPPVATPDDPDTAPASAPPRPKTPPPHEDPAQDSKPEPTDESSKPKEGSSAPQTNGVPINGNGKAGGGGPGIVI</sequence>
<feature type="transmembrane region" description="Helical" evidence="2">
    <location>
        <begin position="75"/>
        <end position="101"/>
    </location>
</feature>
<evidence type="ECO:0000256" key="1">
    <source>
        <dbReference type="SAM" id="MobiDB-lite"/>
    </source>
</evidence>
<dbReference type="Pfam" id="PF18142">
    <property type="entry name" value="SLATT_fungal"/>
    <property type="match status" value="1"/>
</dbReference>
<feature type="region of interest" description="Disordered" evidence="1">
    <location>
        <begin position="214"/>
        <end position="324"/>
    </location>
</feature>
<accession>A0A6A7AFW3</accession>
<keyword evidence="5" id="KW-1185">Reference proteome</keyword>
<dbReference type="Proteomes" id="UP000799424">
    <property type="component" value="Unassembled WGS sequence"/>
</dbReference>
<feature type="region of interest" description="Disordered" evidence="1">
    <location>
        <begin position="1"/>
        <end position="27"/>
    </location>
</feature>
<name>A0A6A7AFW3_9PLEO</name>
<proteinExistence type="predicted"/>
<feature type="compositionally biased region" description="Gly residues" evidence="1">
    <location>
        <begin position="313"/>
        <end position="324"/>
    </location>
</feature>
<dbReference type="PANTHER" id="PTHR38793">
    <property type="entry name" value="SLATT_FUNGAL DOMAIN-CONTAINING PROTEIN-RELATED"/>
    <property type="match status" value="1"/>
</dbReference>
<evidence type="ECO:0000259" key="3">
    <source>
        <dbReference type="Pfam" id="PF18142"/>
    </source>
</evidence>
<protein>
    <recommendedName>
        <fullName evidence="3">SMODS and SLOG-associating 2TM effector domain-containing protein</fullName>
    </recommendedName>
</protein>
<feature type="compositionally biased region" description="Low complexity" evidence="1">
    <location>
        <begin position="230"/>
        <end position="265"/>
    </location>
</feature>
<organism evidence="4 5">
    <name type="scientific">Ophiobolus disseminans</name>
    <dbReference type="NCBI Taxonomy" id="1469910"/>
    <lineage>
        <taxon>Eukaryota</taxon>
        <taxon>Fungi</taxon>
        <taxon>Dikarya</taxon>
        <taxon>Ascomycota</taxon>
        <taxon>Pezizomycotina</taxon>
        <taxon>Dothideomycetes</taxon>
        <taxon>Pleosporomycetidae</taxon>
        <taxon>Pleosporales</taxon>
        <taxon>Pleosporineae</taxon>
        <taxon>Phaeosphaeriaceae</taxon>
        <taxon>Ophiobolus</taxon>
    </lineage>
</organism>
<gene>
    <name evidence="4" type="ORF">CC86DRAFT_340176</name>
</gene>
<reference evidence="4" key="1">
    <citation type="journal article" date="2020" name="Stud. Mycol.">
        <title>101 Dothideomycetes genomes: a test case for predicting lifestyles and emergence of pathogens.</title>
        <authorList>
            <person name="Haridas S."/>
            <person name="Albert R."/>
            <person name="Binder M."/>
            <person name="Bloem J."/>
            <person name="Labutti K."/>
            <person name="Salamov A."/>
            <person name="Andreopoulos B."/>
            <person name="Baker S."/>
            <person name="Barry K."/>
            <person name="Bills G."/>
            <person name="Bluhm B."/>
            <person name="Cannon C."/>
            <person name="Castanera R."/>
            <person name="Culley D."/>
            <person name="Daum C."/>
            <person name="Ezra D."/>
            <person name="Gonzalez J."/>
            <person name="Henrissat B."/>
            <person name="Kuo A."/>
            <person name="Liang C."/>
            <person name="Lipzen A."/>
            <person name="Lutzoni F."/>
            <person name="Magnuson J."/>
            <person name="Mondo S."/>
            <person name="Nolan M."/>
            <person name="Ohm R."/>
            <person name="Pangilinan J."/>
            <person name="Park H.-J."/>
            <person name="Ramirez L."/>
            <person name="Alfaro M."/>
            <person name="Sun H."/>
            <person name="Tritt A."/>
            <person name="Yoshinaga Y."/>
            <person name="Zwiers L.-H."/>
            <person name="Turgeon B."/>
            <person name="Goodwin S."/>
            <person name="Spatafora J."/>
            <person name="Crous P."/>
            <person name="Grigoriev I."/>
        </authorList>
    </citation>
    <scope>NUCLEOTIDE SEQUENCE</scope>
    <source>
        <strain evidence="4">CBS 113818</strain>
    </source>
</reference>